<dbReference type="EMBL" id="JAHFYH010000140">
    <property type="protein sequence ID" value="KAH0211338.1"/>
    <property type="molecule type" value="Genomic_DNA"/>
</dbReference>
<proteinExistence type="predicted"/>
<dbReference type="AlphaFoldDB" id="A0A9P8G698"/>
<feature type="non-terminal residue" evidence="2">
    <location>
        <position position="173"/>
    </location>
</feature>
<feature type="compositionally biased region" description="Basic and acidic residues" evidence="1">
    <location>
        <begin position="105"/>
        <end position="115"/>
    </location>
</feature>
<reference evidence="2" key="1">
    <citation type="journal article" date="2021" name="J Fungi (Basel)">
        <title>Virulence traits and population genomics of the black yeast Aureobasidium melanogenum.</title>
        <authorList>
            <person name="Cernosa A."/>
            <person name="Sun X."/>
            <person name="Gostincar C."/>
            <person name="Fang C."/>
            <person name="Gunde-Cimerman N."/>
            <person name="Song Z."/>
        </authorList>
    </citation>
    <scope>NUCLEOTIDE SEQUENCE</scope>
    <source>
        <strain evidence="2">EXF-8016</strain>
    </source>
</reference>
<reference evidence="2" key="2">
    <citation type="submission" date="2021-08" db="EMBL/GenBank/DDBJ databases">
        <authorList>
            <person name="Gostincar C."/>
            <person name="Sun X."/>
            <person name="Song Z."/>
            <person name="Gunde-Cimerman N."/>
        </authorList>
    </citation>
    <scope>NUCLEOTIDE SEQUENCE</scope>
    <source>
        <strain evidence="2">EXF-8016</strain>
    </source>
</reference>
<evidence type="ECO:0000313" key="2">
    <source>
        <dbReference type="EMBL" id="KAH0211338.1"/>
    </source>
</evidence>
<comment type="caution">
    <text evidence="2">The sequence shown here is derived from an EMBL/GenBank/DDBJ whole genome shotgun (WGS) entry which is preliminary data.</text>
</comment>
<dbReference type="Proteomes" id="UP000767238">
    <property type="component" value="Unassembled WGS sequence"/>
</dbReference>
<organism evidence="2 3">
    <name type="scientific">Aureobasidium melanogenum</name>
    <name type="common">Aureobasidium pullulans var. melanogenum</name>
    <dbReference type="NCBI Taxonomy" id="46634"/>
    <lineage>
        <taxon>Eukaryota</taxon>
        <taxon>Fungi</taxon>
        <taxon>Dikarya</taxon>
        <taxon>Ascomycota</taxon>
        <taxon>Pezizomycotina</taxon>
        <taxon>Dothideomycetes</taxon>
        <taxon>Dothideomycetidae</taxon>
        <taxon>Dothideales</taxon>
        <taxon>Saccotheciaceae</taxon>
        <taxon>Aureobasidium</taxon>
    </lineage>
</organism>
<evidence type="ECO:0000313" key="3">
    <source>
        <dbReference type="Proteomes" id="UP000767238"/>
    </source>
</evidence>
<name>A0A9P8G698_AURME</name>
<gene>
    <name evidence="2" type="ORF">KCV03_g9742</name>
</gene>
<feature type="compositionally biased region" description="Polar residues" evidence="1">
    <location>
        <begin position="68"/>
        <end position="88"/>
    </location>
</feature>
<evidence type="ECO:0000256" key="1">
    <source>
        <dbReference type="SAM" id="MobiDB-lite"/>
    </source>
</evidence>
<feature type="region of interest" description="Disordered" evidence="1">
    <location>
        <begin position="1"/>
        <end position="36"/>
    </location>
</feature>
<sequence>MPEPLPVYTQDPLPEPEVPATEPPQYLHRTPSQEAARLKSLKEWAAKREMMNSGAYMETFHIGNQTVTNGQLVSSEPSSSHHNYPTASQEKDALAAKYGDDEEFEHAGSSHDTDSSRPGVGKRISGFLKRISPAERANHKAMAMTAEEEAANAKKYPMAEGTYGWENMNSSRK</sequence>
<protein>
    <submittedName>
        <fullName evidence="2">Uncharacterized protein</fullName>
    </submittedName>
</protein>
<accession>A0A9P8G698</accession>
<feature type="region of interest" description="Disordered" evidence="1">
    <location>
        <begin position="68"/>
        <end position="125"/>
    </location>
</feature>